<evidence type="ECO:0000256" key="5">
    <source>
        <dbReference type="SAM" id="Phobius"/>
    </source>
</evidence>
<keyword evidence="3 5" id="KW-1133">Transmembrane helix</keyword>
<protein>
    <submittedName>
        <fullName evidence="7">RDD family protein</fullName>
    </submittedName>
</protein>
<evidence type="ECO:0000256" key="2">
    <source>
        <dbReference type="ARBA" id="ARBA00022692"/>
    </source>
</evidence>
<dbReference type="Pfam" id="PF06271">
    <property type="entry name" value="RDD"/>
    <property type="match status" value="1"/>
</dbReference>
<organism evidence="7 8">
    <name type="scientific">Carboxylicivirga mesophila</name>
    <dbReference type="NCBI Taxonomy" id="1166478"/>
    <lineage>
        <taxon>Bacteria</taxon>
        <taxon>Pseudomonadati</taxon>
        <taxon>Bacteroidota</taxon>
        <taxon>Bacteroidia</taxon>
        <taxon>Marinilabiliales</taxon>
        <taxon>Marinilabiliaceae</taxon>
        <taxon>Carboxylicivirga</taxon>
    </lineage>
</organism>
<gene>
    <name evidence="7" type="ORF">KEM09_00485</name>
</gene>
<dbReference type="Proteomes" id="UP000721861">
    <property type="component" value="Unassembled WGS sequence"/>
</dbReference>
<feature type="transmembrane region" description="Helical" evidence="5">
    <location>
        <begin position="132"/>
        <end position="156"/>
    </location>
</feature>
<keyword evidence="4 5" id="KW-0472">Membrane</keyword>
<feature type="transmembrane region" description="Helical" evidence="5">
    <location>
        <begin position="67"/>
        <end position="87"/>
    </location>
</feature>
<name>A0ABS5K4A8_9BACT</name>
<feature type="transmembrane region" description="Helical" evidence="5">
    <location>
        <begin position="312"/>
        <end position="330"/>
    </location>
</feature>
<evidence type="ECO:0000256" key="4">
    <source>
        <dbReference type="ARBA" id="ARBA00023136"/>
    </source>
</evidence>
<evidence type="ECO:0000313" key="7">
    <source>
        <dbReference type="EMBL" id="MBS2209860.1"/>
    </source>
</evidence>
<proteinExistence type="predicted"/>
<evidence type="ECO:0000256" key="3">
    <source>
        <dbReference type="ARBA" id="ARBA00022989"/>
    </source>
</evidence>
<dbReference type="InterPro" id="IPR010432">
    <property type="entry name" value="RDD"/>
</dbReference>
<dbReference type="RefSeq" id="WP_212223718.1">
    <property type="nucleotide sequence ID" value="NZ_JAGUCN010000001.1"/>
</dbReference>
<accession>A0ABS5K4A8</accession>
<dbReference type="EMBL" id="JAGUCN010000001">
    <property type="protein sequence ID" value="MBS2209860.1"/>
    <property type="molecule type" value="Genomic_DNA"/>
</dbReference>
<keyword evidence="8" id="KW-1185">Reference proteome</keyword>
<comment type="caution">
    <text evidence="7">The sequence shown here is derived from an EMBL/GenBank/DDBJ whole genome shotgun (WGS) entry which is preliminary data.</text>
</comment>
<feature type="transmembrane region" description="Helical" evidence="5">
    <location>
        <begin position="96"/>
        <end position="120"/>
    </location>
</feature>
<feature type="transmembrane region" description="Helical" evidence="5">
    <location>
        <begin position="184"/>
        <end position="206"/>
    </location>
</feature>
<keyword evidence="2 5" id="KW-0812">Transmembrane</keyword>
<comment type="subcellular location">
    <subcellularLocation>
        <location evidence="1">Membrane</location>
        <topology evidence="1">Multi-pass membrane protein</topology>
    </subcellularLocation>
</comment>
<feature type="transmembrane region" description="Helical" evidence="5">
    <location>
        <begin position="7"/>
        <end position="27"/>
    </location>
</feature>
<evidence type="ECO:0000256" key="1">
    <source>
        <dbReference type="ARBA" id="ARBA00004141"/>
    </source>
</evidence>
<sequence length="579" mass="66048">MNKQIKWLSYWASITGLVFQLIAFLPLQPLKTTIDLINYSSYLSPGINLSFIRNSLFEYRNSDNPFVANYFLLAFYFVMLVGAMLYAKSKGKEKRLLAFSFSIIALFKAFSILVIIISYIKYFAMYSGASHAIFALNLLVAAGWTFIAHHALKLLLANTEVMKSTNDSALSLLIYQKASLNQRFIHHILDLIMSILMFSGALVAIFREELSGLASLAGERTVIYLIIFVSRFIYLIMFEGLLGISPAKLLTSSIVINENGSSIGFKAAFLRTLSRHIPLEAFSFFGDNGWHDTISKTMVVKTNSEGFSATRFLWFIPAFIAMGICGYVGHELYDDYKSYKYQEGKHEDKISAIQRKLTNLNTSYLIKFEDVESSYFSSPAYYLKVEEVKDDVISASILFIENPYQYKNSELEALYLKNKAFSDSIMLNKSLLAEAMTLKYDDYKKGDRRGIDLFKDGKRYEIEKIYRLFAPAIEDKGTGGMGNGTLSLRMCNYGWPCDLVEIENIEGDMIWENQLPQRLETTNYDSFGSFRLEASNVTRGKNYAFIFTVQDSLGNRYRYQVKGLNMERKCQVVEEILVD</sequence>
<evidence type="ECO:0000259" key="6">
    <source>
        <dbReference type="Pfam" id="PF06271"/>
    </source>
</evidence>
<feature type="transmembrane region" description="Helical" evidence="5">
    <location>
        <begin position="222"/>
        <end position="244"/>
    </location>
</feature>
<feature type="domain" description="RDD" evidence="6">
    <location>
        <begin position="178"/>
        <end position="285"/>
    </location>
</feature>
<evidence type="ECO:0000313" key="8">
    <source>
        <dbReference type="Proteomes" id="UP000721861"/>
    </source>
</evidence>
<reference evidence="7 8" key="1">
    <citation type="journal article" date="2014" name="Int. J. Syst. Evol. Microbiol.">
        <title>Carboxylicivirga gen. nov. in the family Marinilabiliaceae with two novel species, Carboxylicivirga mesophila sp. nov. and Carboxylicivirga taeanensis sp. nov., and reclassification of Cytophaga fermentans as Saccharicrinis fermentans gen. nov., comb. nov.</title>
        <authorList>
            <person name="Yang S.H."/>
            <person name="Seo H.S."/>
            <person name="Woo J.H."/>
            <person name="Oh H.M."/>
            <person name="Jang H."/>
            <person name="Lee J.H."/>
            <person name="Kim S.J."/>
            <person name="Kwon K.K."/>
        </authorList>
    </citation>
    <scope>NUCLEOTIDE SEQUENCE [LARGE SCALE GENOMIC DNA]</scope>
    <source>
        <strain evidence="7 8">JCM 18290</strain>
    </source>
</reference>